<dbReference type="AlphaFoldDB" id="A0A8C2X4C2"/>
<sequence>ASPPPRSLWRRRSAARFSPGRQPSPESRRVWGELQPGQGDCTKHTRVDGGQENMWQRREIHLSYHRNKVILKNVSDFYFSLSNK</sequence>
<organism evidence="2 3">
    <name type="scientific">Cyclopterus lumpus</name>
    <name type="common">Lumpsucker</name>
    <dbReference type="NCBI Taxonomy" id="8103"/>
    <lineage>
        <taxon>Eukaryota</taxon>
        <taxon>Metazoa</taxon>
        <taxon>Chordata</taxon>
        <taxon>Craniata</taxon>
        <taxon>Vertebrata</taxon>
        <taxon>Euteleostomi</taxon>
        <taxon>Actinopterygii</taxon>
        <taxon>Neopterygii</taxon>
        <taxon>Teleostei</taxon>
        <taxon>Neoteleostei</taxon>
        <taxon>Acanthomorphata</taxon>
        <taxon>Eupercaria</taxon>
        <taxon>Perciformes</taxon>
        <taxon>Cottioidei</taxon>
        <taxon>Cottales</taxon>
        <taxon>Cyclopteridae</taxon>
        <taxon>Cyclopterus</taxon>
    </lineage>
</organism>
<proteinExistence type="predicted"/>
<dbReference type="Ensembl" id="ENSCLMT00005013159.1">
    <property type="protein sequence ID" value="ENSCLMP00005012277.1"/>
    <property type="gene ID" value="ENSCLMG00005006573.1"/>
</dbReference>
<evidence type="ECO:0000313" key="2">
    <source>
        <dbReference type="Ensembl" id="ENSCLMP00005012277.1"/>
    </source>
</evidence>
<evidence type="ECO:0000313" key="3">
    <source>
        <dbReference type="Proteomes" id="UP000694565"/>
    </source>
</evidence>
<protein>
    <submittedName>
        <fullName evidence="2">Uncharacterized protein</fullName>
    </submittedName>
</protein>
<dbReference type="Proteomes" id="UP000694565">
    <property type="component" value="Unplaced"/>
</dbReference>
<name>A0A8C2X4C2_CYCLU</name>
<reference evidence="2" key="2">
    <citation type="submission" date="2025-09" db="UniProtKB">
        <authorList>
            <consortium name="Ensembl"/>
        </authorList>
    </citation>
    <scope>IDENTIFICATION</scope>
</reference>
<keyword evidence="3" id="KW-1185">Reference proteome</keyword>
<accession>A0A8C2X4C2</accession>
<reference evidence="2" key="1">
    <citation type="submission" date="2025-08" db="UniProtKB">
        <authorList>
            <consortium name="Ensembl"/>
        </authorList>
    </citation>
    <scope>IDENTIFICATION</scope>
</reference>
<evidence type="ECO:0000256" key="1">
    <source>
        <dbReference type="SAM" id="MobiDB-lite"/>
    </source>
</evidence>
<feature type="region of interest" description="Disordered" evidence="1">
    <location>
        <begin position="1"/>
        <end position="49"/>
    </location>
</feature>